<evidence type="ECO:0000259" key="7">
    <source>
        <dbReference type="Pfam" id="PF24986"/>
    </source>
</evidence>
<name>A0A345NIM1_9MICO</name>
<evidence type="ECO:0000256" key="4">
    <source>
        <dbReference type="ARBA" id="ARBA00023186"/>
    </source>
</evidence>
<dbReference type="RefSeq" id="WP_114926647.1">
    <property type="nucleotide sequence ID" value="NZ_CP031229.1"/>
</dbReference>
<keyword evidence="4 5" id="KW-0143">Chaperone</keyword>
<comment type="subcellular location">
    <subcellularLocation>
        <location evidence="5">Cytoplasm</location>
    </subcellularLocation>
</comment>
<dbReference type="NCBIfam" id="TIGR02273">
    <property type="entry name" value="16S_RimM"/>
    <property type="match status" value="1"/>
</dbReference>
<feature type="domain" description="Ribosome maturation factor RimM PRC barrel" evidence="7">
    <location>
        <begin position="105"/>
        <end position="172"/>
    </location>
</feature>
<dbReference type="OrthoDB" id="5381335at2"/>
<evidence type="ECO:0000256" key="3">
    <source>
        <dbReference type="ARBA" id="ARBA00022552"/>
    </source>
</evidence>
<evidence type="ECO:0000256" key="5">
    <source>
        <dbReference type="HAMAP-Rule" id="MF_00014"/>
    </source>
</evidence>
<comment type="subunit">
    <text evidence="5">Binds ribosomal protein uS19.</text>
</comment>
<evidence type="ECO:0000259" key="6">
    <source>
        <dbReference type="Pfam" id="PF01782"/>
    </source>
</evidence>
<dbReference type="GO" id="GO:0005840">
    <property type="term" value="C:ribosome"/>
    <property type="evidence" value="ECO:0007669"/>
    <property type="project" value="InterPro"/>
</dbReference>
<gene>
    <name evidence="5" type="primary">rimM</name>
    <name evidence="8" type="ORF">DV701_00605</name>
</gene>
<comment type="function">
    <text evidence="5">An accessory protein needed during the final step in the assembly of 30S ribosomal subunit, possibly for assembly of the head region. Essential for efficient processing of 16S rRNA. May be needed both before and after RbfA during the maturation of 16S rRNA. It has affinity for free ribosomal 30S subunits but not for 70S ribosomes.</text>
</comment>
<dbReference type="InterPro" id="IPR056792">
    <property type="entry name" value="PRC_RimM"/>
</dbReference>
<organism evidence="8 9">
    <name type="scientific">Ornithinimicrobium avium</name>
    <dbReference type="NCBI Taxonomy" id="2283195"/>
    <lineage>
        <taxon>Bacteria</taxon>
        <taxon>Bacillati</taxon>
        <taxon>Actinomycetota</taxon>
        <taxon>Actinomycetes</taxon>
        <taxon>Micrococcales</taxon>
        <taxon>Ornithinimicrobiaceae</taxon>
        <taxon>Ornithinimicrobium</taxon>
    </lineage>
</organism>
<dbReference type="GO" id="GO:0042274">
    <property type="term" value="P:ribosomal small subunit biogenesis"/>
    <property type="evidence" value="ECO:0007669"/>
    <property type="project" value="UniProtKB-UniRule"/>
</dbReference>
<comment type="similarity">
    <text evidence="5">Belongs to the RimM family.</text>
</comment>
<dbReference type="KEGG" id="orn:DV701_00605"/>
<dbReference type="GO" id="GO:0006364">
    <property type="term" value="P:rRNA processing"/>
    <property type="evidence" value="ECO:0007669"/>
    <property type="project" value="UniProtKB-UniRule"/>
</dbReference>
<dbReference type="HAMAP" id="MF_00014">
    <property type="entry name" value="Ribosome_mat_RimM"/>
    <property type="match status" value="1"/>
</dbReference>
<dbReference type="InterPro" id="IPR011961">
    <property type="entry name" value="RimM"/>
</dbReference>
<dbReference type="InterPro" id="IPR036976">
    <property type="entry name" value="RimM_N_sf"/>
</dbReference>
<accession>A0A345NIM1</accession>
<dbReference type="Gene3D" id="2.40.30.60">
    <property type="entry name" value="RimM"/>
    <property type="match status" value="1"/>
</dbReference>
<evidence type="ECO:0000256" key="2">
    <source>
        <dbReference type="ARBA" id="ARBA00022517"/>
    </source>
</evidence>
<evidence type="ECO:0000256" key="1">
    <source>
        <dbReference type="ARBA" id="ARBA00022490"/>
    </source>
</evidence>
<dbReference type="AlphaFoldDB" id="A0A345NIM1"/>
<dbReference type="SUPFAM" id="SSF50447">
    <property type="entry name" value="Translation proteins"/>
    <property type="match status" value="1"/>
</dbReference>
<protein>
    <recommendedName>
        <fullName evidence="5">Ribosome maturation factor RimM</fullName>
    </recommendedName>
</protein>
<dbReference type="GO" id="GO:0043022">
    <property type="term" value="F:ribosome binding"/>
    <property type="evidence" value="ECO:0007669"/>
    <property type="project" value="InterPro"/>
</dbReference>
<dbReference type="Pfam" id="PF24986">
    <property type="entry name" value="PRC_RimM"/>
    <property type="match status" value="1"/>
</dbReference>
<dbReference type="EMBL" id="CP031229">
    <property type="protein sequence ID" value="AXH94879.1"/>
    <property type="molecule type" value="Genomic_DNA"/>
</dbReference>
<evidence type="ECO:0000313" key="8">
    <source>
        <dbReference type="EMBL" id="AXH94879.1"/>
    </source>
</evidence>
<dbReference type="GO" id="GO:0005737">
    <property type="term" value="C:cytoplasm"/>
    <property type="evidence" value="ECO:0007669"/>
    <property type="project" value="UniProtKB-SubCell"/>
</dbReference>
<dbReference type="PANTHER" id="PTHR33692">
    <property type="entry name" value="RIBOSOME MATURATION FACTOR RIMM"/>
    <property type="match status" value="1"/>
</dbReference>
<dbReference type="InterPro" id="IPR011033">
    <property type="entry name" value="PRC_barrel-like_sf"/>
</dbReference>
<dbReference type="PANTHER" id="PTHR33692:SF1">
    <property type="entry name" value="RIBOSOME MATURATION FACTOR RIMM"/>
    <property type="match status" value="1"/>
</dbReference>
<dbReference type="InterPro" id="IPR009000">
    <property type="entry name" value="Transl_B-barrel_sf"/>
</dbReference>
<sequence length="177" mass="19339">MTTPTQPEGFVVARVGKPHGLRGEVTVQTHTDDPEGRFVPGASFPTEPAACGPLVLRSVRVHQGIYLLGFEGHPDRTAAEALRGTRLLVTDEDDVDQDDDGWREEDLLGLEVVLVDGSRVGEVSALHLREVQDLLEVRLPDGREVLVPFVEEIVPEVDEEARRVVIDPPAGLLELGE</sequence>
<dbReference type="Gene3D" id="2.30.30.240">
    <property type="entry name" value="PRC-barrel domain"/>
    <property type="match status" value="1"/>
</dbReference>
<dbReference type="Pfam" id="PF01782">
    <property type="entry name" value="RimM"/>
    <property type="match status" value="1"/>
</dbReference>
<dbReference type="SUPFAM" id="SSF50346">
    <property type="entry name" value="PRC-barrel domain"/>
    <property type="match status" value="1"/>
</dbReference>
<proteinExistence type="inferred from homology"/>
<feature type="domain" description="RimM N-terminal" evidence="6">
    <location>
        <begin position="11"/>
        <end position="92"/>
    </location>
</feature>
<evidence type="ECO:0000313" key="9">
    <source>
        <dbReference type="Proteomes" id="UP000253790"/>
    </source>
</evidence>
<keyword evidence="3 5" id="KW-0698">rRNA processing</keyword>
<comment type="domain">
    <text evidence="5">The PRC barrel domain binds ribosomal protein uS19.</text>
</comment>
<keyword evidence="2 5" id="KW-0690">Ribosome biogenesis</keyword>
<keyword evidence="9" id="KW-1185">Reference proteome</keyword>
<dbReference type="Proteomes" id="UP000253790">
    <property type="component" value="Chromosome"/>
</dbReference>
<keyword evidence="1 5" id="KW-0963">Cytoplasm</keyword>
<reference evidence="8 9" key="1">
    <citation type="submission" date="2018-07" db="EMBL/GenBank/DDBJ databases">
        <title>Complete genome sequencing of Ornithinimicrobium sp. AMA3305.</title>
        <authorList>
            <person name="Bae J.-W."/>
        </authorList>
    </citation>
    <scope>NUCLEOTIDE SEQUENCE [LARGE SCALE GENOMIC DNA]</scope>
    <source>
        <strain evidence="8 9">AMA3305</strain>
    </source>
</reference>
<dbReference type="InterPro" id="IPR002676">
    <property type="entry name" value="RimM_N"/>
</dbReference>